<feature type="compositionally biased region" description="Polar residues" evidence="6">
    <location>
        <begin position="512"/>
        <end position="527"/>
    </location>
</feature>
<dbReference type="Gene3D" id="6.20.250.40">
    <property type="match status" value="1"/>
</dbReference>
<feature type="compositionally biased region" description="Low complexity" evidence="6">
    <location>
        <begin position="472"/>
        <end position="484"/>
    </location>
</feature>
<dbReference type="InterPro" id="IPR041641">
    <property type="entry name" value="CALCOCO1/2_Zn_UBZ1"/>
</dbReference>
<reference evidence="9" key="1">
    <citation type="submission" date="2025-08" db="UniProtKB">
        <authorList>
            <consortium name="RefSeq"/>
        </authorList>
    </citation>
    <scope>IDENTIFICATION</scope>
    <source>
        <tissue evidence="9">Tentacle</tissue>
    </source>
</reference>
<dbReference type="Proteomes" id="UP000515163">
    <property type="component" value="Unplaced"/>
</dbReference>
<evidence type="ECO:0000256" key="2">
    <source>
        <dbReference type="ARBA" id="ARBA00022771"/>
    </source>
</evidence>
<proteinExistence type="predicted"/>
<evidence type="ECO:0000256" key="6">
    <source>
        <dbReference type="SAM" id="MobiDB-lite"/>
    </source>
</evidence>
<gene>
    <name evidence="9" type="primary">LOC116293466</name>
</gene>
<feature type="region of interest" description="Disordered" evidence="6">
    <location>
        <begin position="445"/>
        <end position="485"/>
    </location>
</feature>
<evidence type="ECO:0000256" key="3">
    <source>
        <dbReference type="ARBA" id="ARBA00022833"/>
    </source>
</evidence>
<feature type="region of interest" description="Disordered" evidence="6">
    <location>
        <begin position="1"/>
        <end position="28"/>
    </location>
</feature>
<organism evidence="8 9">
    <name type="scientific">Actinia tenebrosa</name>
    <name type="common">Australian red waratah sea anemone</name>
    <dbReference type="NCBI Taxonomy" id="6105"/>
    <lineage>
        <taxon>Eukaryota</taxon>
        <taxon>Metazoa</taxon>
        <taxon>Cnidaria</taxon>
        <taxon>Anthozoa</taxon>
        <taxon>Hexacorallia</taxon>
        <taxon>Actiniaria</taxon>
        <taxon>Actiniidae</taxon>
        <taxon>Actinia</taxon>
    </lineage>
</organism>
<feature type="compositionally biased region" description="Basic and acidic residues" evidence="6">
    <location>
        <begin position="135"/>
        <end position="154"/>
    </location>
</feature>
<evidence type="ECO:0000256" key="1">
    <source>
        <dbReference type="ARBA" id="ARBA00022723"/>
    </source>
</evidence>
<keyword evidence="2" id="KW-0863">Zinc-finger</keyword>
<evidence type="ECO:0000313" key="9">
    <source>
        <dbReference type="RefSeq" id="XP_031556752.1"/>
    </source>
</evidence>
<dbReference type="InParanoid" id="A0A6P8HVY3"/>
<dbReference type="AlphaFoldDB" id="A0A6P8HVY3"/>
<dbReference type="RefSeq" id="XP_031556752.1">
    <property type="nucleotide sequence ID" value="XM_031700892.1"/>
</dbReference>
<dbReference type="GeneID" id="116293466"/>
<accession>A0A6P8HVY3</accession>
<evidence type="ECO:0000256" key="4">
    <source>
        <dbReference type="ARBA" id="ARBA00023054"/>
    </source>
</evidence>
<keyword evidence="4 5" id="KW-0175">Coiled coil</keyword>
<sequence length="587" mass="66056">MASKRKDKSNSRRPPVGRNGSLDSSQEVFVPERVDTGADFVPKEPYLLLLRAFNDVKKKLISARNEKEILHEKINALVKNVTFLENKVEFCASIEKENETLKEKVGLGFQAFDKKYKEYENLKKELQTIKEGLNKQAEDRGEEQQDLAVQKEETATQTKASFDPAREENKTVESSTQTSEEKTDEVGCVPSSTPTKLLRNCGLEIVQQDGNFYLFLSERDLLKQWLENETDGKVSVAFEKTPVCERFVQTDIKKMTEEIPCVECLENKTIIIHLKNKIVDQANSIKRYREQLANMAGLLQNTPESKKVSSFTVAVQTEGKFYDEVLMNKQVKSLAKYKNKVSQSMHVLEQKLIQLNKELEYEKKFSNRLLVIINSTMEVPGKFISSVLTAVQGKSSGKIKKDKKPPVPRAFLEEVNLEYSKPLSPPESFASTPMLSLPVQETDRRLRVKISKPRDPDYDPSLDEEASSVAPAESRSLTSESSASIVPAEEAQHTLVVDNIIISGSSDVQVLPTSPISGASSNSQRIEQASAHDDDGDEIVVIEENETGAVGNISGAKECPICYLLYTPETNQREYEKHVMDHFKDFD</sequence>
<feature type="domain" description="UBZ1-type" evidence="7">
    <location>
        <begin position="557"/>
        <end position="583"/>
    </location>
</feature>
<dbReference type="GO" id="GO:0008270">
    <property type="term" value="F:zinc ion binding"/>
    <property type="evidence" value="ECO:0007669"/>
    <property type="project" value="UniProtKB-KW"/>
</dbReference>
<feature type="coiled-coil region" evidence="5">
    <location>
        <begin position="60"/>
        <end position="87"/>
    </location>
</feature>
<protein>
    <submittedName>
        <fullName evidence="9">Uncharacterized protein LOC116293466</fullName>
    </submittedName>
</protein>
<name>A0A6P8HVY3_ACTTE</name>
<dbReference type="Pfam" id="PF18112">
    <property type="entry name" value="Zn-C2H2_12"/>
    <property type="match status" value="1"/>
</dbReference>
<dbReference type="KEGG" id="aten:116293466"/>
<dbReference type="OrthoDB" id="5972051at2759"/>
<feature type="region of interest" description="Disordered" evidence="6">
    <location>
        <begin position="135"/>
        <end position="190"/>
    </location>
</feature>
<feature type="region of interest" description="Disordered" evidence="6">
    <location>
        <begin position="512"/>
        <end position="534"/>
    </location>
</feature>
<evidence type="ECO:0000313" key="8">
    <source>
        <dbReference type="Proteomes" id="UP000515163"/>
    </source>
</evidence>
<evidence type="ECO:0000259" key="7">
    <source>
        <dbReference type="Pfam" id="PF18112"/>
    </source>
</evidence>
<keyword evidence="8" id="KW-1185">Reference proteome</keyword>
<keyword evidence="3" id="KW-0862">Zinc</keyword>
<keyword evidence="1" id="KW-0479">Metal-binding</keyword>
<dbReference type="CDD" id="cd21965">
    <property type="entry name" value="Zn-C2H2_CALCOCO1_TAX1BP1_like"/>
    <property type="match status" value="1"/>
</dbReference>
<evidence type="ECO:0000256" key="5">
    <source>
        <dbReference type="SAM" id="Coils"/>
    </source>
</evidence>